<reference evidence="2 3" key="1">
    <citation type="submission" date="2014-11" db="EMBL/GenBank/DDBJ databases">
        <authorList>
            <person name="Zhu J."/>
            <person name="Qi W."/>
            <person name="Song R."/>
        </authorList>
    </citation>
    <scope>NUCLEOTIDE SEQUENCE [LARGE SCALE GENOMIC DNA]</scope>
</reference>
<protein>
    <submittedName>
        <fullName evidence="2">Uncharacterized protein</fullName>
    </submittedName>
</protein>
<dbReference type="Proteomes" id="UP000041254">
    <property type="component" value="Unassembled WGS sequence"/>
</dbReference>
<dbReference type="AlphaFoldDB" id="A0A0G4GTQ2"/>
<dbReference type="EMBL" id="CDMY01000804">
    <property type="protein sequence ID" value="CEM34146.1"/>
    <property type="molecule type" value="Genomic_DNA"/>
</dbReference>
<evidence type="ECO:0000313" key="3">
    <source>
        <dbReference type="Proteomes" id="UP000041254"/>
    </source>
</evidence>
<gene>
    <name evidence="2" type="ORF">Vbra_10333</name>
</gene>
<accession>A0A0G4GTQ2</accession>
<keyword evidence="3" id="KW-1185">Reference proteome</keyword>
<proteinExistence type="predicted"/>
<dbReference type="InParanoid" id="A0A0G4GTQ2"/>
<organism evidence="2 3">
    <name type="scientific">Vitrella brassicaformis (strain CCMP3155)</name>
    <dbReference type="NCBI Taxonomy" id="1169540"/>
    <lineage>
        <taxon>Eukaryota</taxon>
        <taxon>Sar</taxon>
        <taxon>Alveolata</taxon>
        <taxon>Colpodellida</taxon>
        <taxon>Vitrellaceae</taxon>
        <taxon>Vitrella</taxon>
    </lineage>
</organism>
<evidence type="ECO:0000256" key="1">
    <source>
        <dbReference type="SAM" id="MobiDB-lite"/>
    </source>
</evidence>
<dbReference type="VEuPathDB" id="CryptoDB:Vbra_10333"/>
<evidence type="ECO:0000313" key="2">
    <source>
        <dbReference type="EMBL" id="CEM34146.1"/>
    </source>
</evidence>
<sequence length="297" mass="32648">MEYLDNEHYVTLTGLVRTGFAVPAIAKDYPNTNSKDEIERQDERIDVAGRNRFPRGDEVITAGLRSTKVGMAIDLGNRTGGGKLTGRATLTPSPLLQDAVSTAKKRSLFLEGVRRQPWDVCLVRPDSQQPMHSLPLAEGAEHYVNANRLTLPTQAISDAMQVREPFEDGQGRQRGRGAGEVLEVRQGAVEAAVELYYRDLSLDELGITILEDTPMCCNFRLEFPPPAADVPYDVTATQQLALRVADVLCAGCKCSSRPSGVAAARTRSMWRLSAPTSTGHWPSSRAREERRGRVRTA</sequence>
<name>A0A0G4GTQ2_VITBC</name>
<feature type="region of interest" description="Disordered" evidence="1">
    <location>
        <begin position="274"/>
        <end position="297"/>
    </location>
</feature>